<dbReference type="Proteomes" id="UP001501231">
    <property type="component" value="Unassembled WGS sequence"/>
</dbReference>
<evidence type="ECO:0000313" key="2">
    <source>
        <dbReference type="EMBL" id="GAA2437959.1"/>
    </source>
</evidence>
<reference evidence="2 3" key="1">
    <citation type="journal article" date="2019" name="Int. J. Syst. Evol. Microbiol.">
        <title>The Global Catalogue of Microorganisms (GCM) 10K type strain sequencing project: providing services to taxonomists for standard genome sequencing and annotation.</title>
        <authorList>
            <consortium name="The Broad Institute Genomics Platform"/>
            <consortium name="The Broad Institute Genome Sequencing Center for Infectious Disease"/>
            <person name="Wu L."/>
            <person name="Ma J."/>
        </authorList>
    </citation>
    <scope>NUCLEOTIDE SEQUENCE [LARGE SCALE GENOMIC DNA]</scope>
    <source>
        <strain evidence="2 3">JCM 3325</strain>
    </source>
</reference>
<comment type="caution">
    <text evidence="2">The sequence shown here is derived from an EMBL/GenBank/DDBJ whole genome shotgun (WGS) entry which is preliminary data.</text>
</comment>
<proteinExistence type="predicted"/>
<name>A0ABN3JRB3_9ACTN</name>
<evidence type="ECO:0000313" key="3">
    <source>
        <dbReference type="Proteomes" id="UP001501231"/>
    </source>
</evidence>
<feature type="compositionally biased region" description="Pro residues" evidence="1">
    <location>
        <begin position="10"/>
        <end position="19"/>
    </location>
</feature>
<feature type="region of interest" description="Disordered" evidence="1">
    <location>
        <begin position="1"/>
        <end position="25"/>
    </location>
</feature>
<dbReference type="EMBL" id="BAAARW010000022">
    <property type="protein sequence ID" value="GAA2437959.1"/>
    <property type="molecule type" value="Genomic_DNA"/>
</dbReference>
<keyword evidence="3" id="KW-1185">Reference proteome</keyword>
<organism evidence="2 3">
    <name type="scientific">Actinomadura vinacea</name>
    <dbReference type="NCBI Taxonomy" id="115336"/>
    <lineage>
        <taxon>Bacteria</taxon>
        <taxon>Bacillati</taxon>
        <taxon>Actinomycetota</taxon>
        <taxon>Actinomycetes</taxon>
        <taxon>Streptosporangiales</taxon>
        <taxon>Thermomonosporaceae</taxon>
        <taxon>Actinomadura</taxon>
    </lineage>
</organism>
<sequence length="98" mass="10516">MHIPGRGTEPPTPHDPPPAGGLSGLTTEQLKEMGYVVWTAPQEKGSWISEGDTSIFMNLLDNGLLGHIDPSGRPSANHAASRWFGAAQQDFAARLNRP</sequence>
<protein>
    <submittedName>
        <fullName evidence="2">Uncharacterized protein</fullName>
    </submittedName>
</protein>
<gene>
    <name evidence="2" type="ORF">GCM10010191_61310</name>
</gene>
<accession>A0ABN3JRB3</accession>
<dbReference type="RefSeq" id="WP_344593608.1">
    <property type="nucleotide sequence ID" value="NZ_BAAARW010000022.1"/>
</dbReference>
<evidence type="ECO:0000256" key="1">
    <source>
        <dbReference type="SAM" id="MobiDB-lite"/>
    </source>
</evidence>